<protein>
    <submittedName>
        <fullName evidence="5">SDR family NAD(P)-dependent oxidoreductase</fullName>
    </submittedName>
</protein>
<dbReference type="PRINTS" id="PR00081">
    <property type="entry name" value="GDHRDH"/>
</dbReference>
<evidence type="ECO:0000259" key="4">
    <source>
        <dbReference type="SMART" id="SM00822"/>
    </source>
</evidence>
<evidence type="ECO:0000256" key="3">
    <source>
        <dbReference type="RuleBase" id="RU000363"/>
    </source>
</evidence>
<evidence type="ECO:0000256" key="2">
    <source>
        <dbReference type="ARBA" id="ARBA00023002"/>
    </source>
</evidence>
<dbReference type="PANTHER" id="PTHR43976:SF16">
    <property type="entry name" value="SHORT-CHAIN DEHYDROGENASE_REDUCTASE FAMILY PROTEIN"/>
    <property type="match status" value="1"/>
</dbReference>
<evidence type="ECO:0000313" key="6">
    <source>
        <dbReference type="Proteomes" id="UP001370299"/>
    </source>
</evidence>
<gene>
    <name evidence="5" type="ORF">WMN62_17350</name>
</gene>
<proteinExistence type="inferred from homology"/>
<dbReference type="PANTHER" id="PTHR43976">
    <property type="entry name" value="SHORT CHAIN DEHYDROGENASE"/>
    <property type="match status" value="1"/>
</dbReference>
<dbReference type="CDD" id="cd05374">
    <property type="entry name" value="17beta-HSD-like_SDR_c"/>
    <property type="match status" value="1"/>
</dbReference>
<dbReference type="Gene3D" id="3.40.50.720">
    <property type="entry name" value="NAD(P)-binding Rossmann-like Domain"/>
    <property type="match status" value="1"/>
</dbReference>
<dbReference type="Proteomes" id="UP001370299">
    <property type="component" value="Unassembled WGS sequence"/>
</dbReference>
<name>A0ABU8YFG1_9MICO</name>
<accession>A0ABU8YFG1</accession>
<dbReference type="PRINTS" id="PR00080">
    <property type="entry name" value="SDRFAMILY"/>
</dbReference>
<dbReference type="InterPro" id="IPR002347">
    <property type="entry name" value="SDR_fam"/>
</dbReference>
<comment type="similarity">
    <text evidence="1 3">Belongs to the short-chain dehydrogenases/reductases (SDR) family.</text>
</comment>
<organism evidence="5 6">
    <name type="scientific">Curtobacterium citreum</name>
    <dbReference type="NCBI Taxonomy" id="2036"/>
    <lineage>
        <taxon>Bacteria</taxon>
        <taxon>Bacillati</taxon>
        <taxon>Actinomycetota</taxon>
        <taxon>Actinomycetes</taxon>
        <taxon>Micrococcales</taxon>
        <taxon>Microbacteriaceae</taxon>
        <taxon>Curtobacterium</taxon>
    </lineage>
</organism>
<feature type="domain" description="Ketoreductase" evidence="4">
    <location>
        <begin position="5"/>
        <end position="185"/>
    </location>
</feature>
<dbReference type="InterPro" id="IPR036291">
    <property type="entry name" value="NAD(P)-bd_dom_sf"/>
</dbReference>
<sequence length="283" mass="30532">MTEPQTFFITGTSRGMGTEFARAALDAGHHVVATGRDPERVLAAVGQHEELLAVALDVTDERIVRSAVDAAIERFGRIDVLVNNAGSFQGGFFEEVSPEQFRAQMETNFFGALSVTRAVLPVMRAQRSGRVITISSTAGIVAGAGGSAYAASKFALEGWMEALHDEVLPFGIHTTVVEPGFFRTDLLAEGSSTFWGDVHLDDYRASSDQTKGFFRGMEGKQSGDPEKLARTLLALTEMSEPPVRLVAGADSVVGVLRKAQQLDEQARAFPELTSSLDLDDQQH</sequence>
<dbReference type="InterPro" id="IPR020904">
    <property type="entry name" value="Sc_DH/Rdtase_CS"/>
</dbReference>
<dbReference type="SMART" id="SM00822">
    <property type="entry name" value="PKS_KR"/>
    <property type="match status" value="1"/>
</dbReference>
<keyword evidence="6" id="KW-1185">Reference proteome</keyword>
<evidence type="ECO:0000313" key="5">
    <source>
        <dbReference type="EMBL" id="MEK0173245.1"/>
    </source>
</evidence>
<keyword evidence="2" id="KW-0560">Oxidoreductase</keyword>
<dbReference type="Pfam" id="PF00106">
    <property type="entry name" value="adh_short"/>
    <property type="match status" value="1"/>
</dbReference>
<evidence type="ECO:0000256" key="1">
    <source>
        <dbReference type="ARBA" id="ARBA00006484"/>
    </source>
</evidence>
<dbReference type="EMBL" id="JBBLYY010000078">
    <property type="protein sequence ID" value="MEK0173245.1"/>
    <property type="molecule type" value="Genomic_DNA"/>
</dbReference>
<dbReference type="SUPFAM" id="SSF51735">
    <property type="entry name" value="NAD(P)-binding Rossmann-fold domains"/>
    <property type="match status" value="1"/>
</dbReference>
<dbReference type="PROSITE" id="PS00061">
    <property type="entry name" value="ADH_SHORT"/>
    <property type="match status" value="1"/>
</dbReference>
<dbReference type="InterPro" id="IPR057326">
    <property type="entry name" value="KR_dom"/>
</dbReference>
<reference evidence="5 6" key="1">
    <citation type="submission" date="2024-03" db="EMBL/GenBank/DDBJ databases">
        <title>Whole genomes of four grape xylem sap localized bacterial endophytes.</title>
        <authorList>
            <person name="Kumar G."/>
            <person name="Savka M.A."/>
        </authorList>
    </citation>
    <scope>NUCLEOTIDE SEQUENCE [LARGE SCALE GENOMIC DNA]</scope>
    <source>
        <strain evidence="5 6">RIT_GXS8</strain>
    </source>
</reference>
<dbReference type="InterPro" id="IPR051911">
    <property type="entry name" value="SDR_oxidoreductase"/>
</dbReference>
<dbReference type="RefSeq" id="WP_340196268.1">
    <property type="nucleotide sequence ID" value="NZ_JBBKAP010000021.1"/>
</dbReference>
<comment type="caution">
    <text evidence="5">The sequence shown here is derived from an EMBL/GenBank/DDBJ whole genome shotgun (WGS) entry which is preliminary data.</text>
</comment>